<feature type="compositionally biased region" description="Basic residues" evidence="1">
    <location>
        <begin position="95"/>
        <end position="104"/>
    </location>
</feature>
<sequence length="317" mass="34840">MEMQQENETGGERGTPKSEKEAAMISNQETEKAAMMKGGNEGSVRELESPNEATTRSQENTTKTIKLDGIFAVPATPPNKADLTTKSASSSRSSSLKKQRRGSRGKTNLNVTKTESGIPKSSTSGGQLNFGANSVGNDSMKQSQSMTSLQASNEEQQERRDVIQAKLHLERPYNSLKKNSHSNKMHRYSWGSGNSQCSSTSLHSSATLGLGSSGKDDLWAAIQTNYNYIMDTNLLDTCKEARCEIEGASTVLEKSSECCFKMLDETQRPEGLCEDPKELRRWLREMESKLESSPTITELTLFGNAELQRHLAVHSVS</sequence>
<gene>
    <name evidence="2" type="primary">LOC108047805</name>
</gene>
<dbReference type="GO" id="GO:0019894">
    <property type="term" value="F:kinesin binding"/>
    <property type="evidence" value="ECO:0007669"/>
    <property type="project" value="TreeGrafter"/>
</dbReference>
<feature type="compositionally biased region" description="Basic and acidic residues" evidence="1">
    <location>
        <begin position="10"/>
        <end position="22"/>
    </location>
</feature>
<feature type="compositionally biased region" description="Basic and acidic residues" evidence="1">
    <location>
        <begin position="156"/>
        <end position="171"/>
    </location>
</feature>
<dbReference type="GO" id="GO:0048471">
    <property type="term" value="C:perinuclear region of cytoplasm"/>
    <property type="evidence" value="ECO:0007669"/>
    <property type="project" value="TreeGrafter"/>
</dbReference>
<accession>A0A6P4F8H8</accession>
<protein>
    <submittedName>
        <fullName evidence="2">Uncharacterized protein LOC108047805</fullName>
    </submittedName>
</protein>
<dbReference type="PANTHER" id="PTHR21524:SF5">
    <property type="entry name" value="SPECTRIN REPEAT CONTAINING NUCLEAR ENVELOPE PROTEIN 2"/>
    <property type="match status" value="1"/>
</dbReference>
<reference evidence="2" key="1">
    <citation type="submission" date="2025-08" db="UniProtKB">
        <authorList>
            <consortium name="RefSeq"/>
        </authorList>
    </citation>
    <scope>IDENTIFICATION</scope>
</reference>
<organism evidence="2">
    <name type="scientific">Drosophila rhopaloa</name>
    <name type="common">Fruit fly</name>
    <dbReference type="NCBI Taxonomy" id="1041015"/>
    <lineage>
        <taxon>Eukaryota</taxon>
        <taxon>Metazoa</taxon>
        <taxon>Ecdysozoa</taxon>
        <taxon>Arthropoda</taxon>
        <taxon>Hexapoda</taxon>
        <taxon>Insecta</taxon>
        <taxon>Pterygota</taxon>
        <taxon>Neoptera</taxon>
        <taxon>Endopterygota</taxon>
        <taxon>Diptera</taxon>
        <taxon>Brachycera</taxon>
        <taxon>Muscomorpha</taxon>
        <taxon>Ephydroidea</taxon>
        <taxon>Drosophilidae</taxon>
        <taxon>Drosophila</taxon>
        <taxon>Sophophora</taxon>
    </lineage>
</organism>
<dbReference type="GO" id="GO:0005635">
    <property type="term" value="C:nuclear envelope"/>
    <property type="evidence" value="ECO:0007669"/>
    <property type="project" value="TreeGrafter"/>
</dbReference>
<evidence type="ECO:0000256" key="1">
    <source>
        <dbReference type="SAM" id="MobiDB-lite"/>
    </source>
</evidence>
<dbReference type="RefSeq" id="XP_016983648.1">
    <property type="nucleotide sequence ID" value="XM_017128159.1"/>
</dbReference>
<name>A0A6P4F8H8_DRORH</name>
<feature type="region of interest" description="Disordered" evidence="1">
    <location>
        <begin position="1"/>
        <end position="190"/>
    </location>
</feature>
<feature type="compositionally biased region" description="Polar residues" evidence="1">
    <location>
        <begin position="107"/>
        <end position="154"/>
    </location>
</feature>
<dbReference type="GO" id="GO:0007010">
    <property type="term" value="P:cytoskeleton organization"/>
    <property type="evidence" value="ECO:0007669"/>
    <property type="project" value="TreeGrafter"/>
</dbReference>
<feature type="compositionally biased region" description="Basic residues" evidence="1">
    <location>
        <begin position="178"/>
        <end position="187"/>
    </location>
</feature>
<dbReference type="GO" id="GO:0006997">
    <property type="term" value="P:nucleus organization"/>
    <property type="evidence" value="ECO:0007669"/>
    <property type="project" value="TreeGrafter"/>
</dbReference>
<dbReference type="PANTHER" id="PTHR21524">
    <property type="entry name" value="SPECTRIN REPEAT CONTAINING NUCLEAR ENVELOPE PROTEIN 2"/>
    <property type="match status" value="1"/>
</dbReference>
<evidence type="ECO:0000313" key="2">
    <source>
        <dbReference type="RefSeq" id="XP_016983648.1"/>
    </source>
</evidence>
<proteinExistence type="predicted"/>
<dbReference type="GO" id="GO:0007097">
    <property type="term" value="P:nuclear migration"/>
    <property type="evidence" value="ECO:0007669"/>
    <property type="project" value="TreeGrafter"/>
</dbReference>
<dbReference type="OrthoDB" id="10041151at2759"/>
<feature type="compositionally biased region" description="Polar residues" evidence="1">
    <location>
        <begin position="51"/>
        <end position="64"/>
    </location>
</feature>
<dbReference type="AlphaFoldDB" id="A0A6P4F8H8"/>